<evidence type="ECO:0000313" key="2">
    <source>
        <dbReference type="EMBL" id="CAD7002614.1"/>
    </source>
</evidence>
<feature type="region of interest" description="Disordered" evidence="1">
    <location>
        <begin position="100"/>
        <end position="127"/>
    </location>
</feature>
<organism evidence="2 3">
    <name type="scientific">Ceratitis capitata</name>
    <name type="common">Mediterranean fruit fly</name>
    <name type="synonym">Tephritis capitata</name>
    <dbReference type="NCBI Taxonomy" id="7213"/>
    <lineage>
        <taxon>Eukaryota</taxon>
        <taxon>Metazoa</taxon>
        <taxon>Ecdysozoa</taxon>
        <taxon>Arthropoda</taxon>
        <taxon>Hexapoda</taxon>
        <taxon>Insecta</taxon>
        <taxon>Pterygota</taxon>
        <taxon>Neoptera</taxon>
        <taxon>Endopterygota</taxon>
        <taxon>Diptera</taxon>
        <taxon>Brachycera</taxon>
        <taxon>Muscomorpha</taxon>
        <taxon>Tephritoidea</taxon>
        <taxon>Tephritidae</taxon>
        <taxon>Ceratitis</taxon>
        <taxon>Ceratitis</taxon>
    </lineage>
</organism>
<keyword evidence="3" id="KW-1185">Reference proteome</keyword>
<dbReference type="AlphaFoldDB" id="A0A811UVA6"/>
<reference evidence="2" key="1">
    <citation type="submission" date="2020-11" db="EMBL/GenBank/DDBJ databases">
        <authorList>
            <person name="Whitehead M."/>
        </authorList>
    </citation>
    <scope>NUCLEOTIDE SEQUENCE</scope>
    <source>
        <strain evidence="2">EGII</strain>
    </source>
</reference>
<evidence type="ECO:0000313" key="3">
    <source>
        <dbReference type="Proteomes" id="UP000606786"/>
    </source>
</evidence>
<evidence type="ECO:0000256" key="1">
    <source>
        <dbReference type="SAM" id="MobiDB-lite"/>
    </source>
</evidence>
<protein>
    <submittedName>
        <fullName evidence="2">(Mediterranean fruit fly) hypothetical protein</fullName>
    </submittedName>
</protein>
<proteinExistence type="predicted"/>
<accession>A0A811UVA6</accession>
<gene>
    <name evidence="2" type="ORF">CCAP1982_LOCUS11098</name>
</gene>
<comment type="caution">
    <text evidence="2">The sequence shown here is derived from an EMBL/GenBank/DDBJ whole genome shotgun (WGS) entry which is preliminary data.</text>
</comment>
<sequence>MSTKQKSEVIHRVPYSFNMRFLTIAFVFGFAALCSALPADLPLLLLSEVKAPALNASLISEKAEGVVGAAEDGVENILGDAAEVAEGGVGAAEDGVENILGDAEDEEDEAVEDSDDEKADLKESVVSVGASNKTSSDGIRIPRLGIRTHIGVIIPRLRI</sequence>
<feature type="compositionally biased region" description="Acidic residues" evidence="1">
    <location>
        <begin position="102"/>
        <end position="118"/>
    </location>
</feature>
<dbReference type="Proteomes" id="UP000606786">
    <property type="component" value="Unassembled WGS sequence"/>
</dbReference>
<dbReference type="EMBL" id="CAJHJT010000034">
    <property type="protein sequence ID" value="CAD7002614.1"/>
    <property type="molecule type" value="Genomic_DNA"/>
</dbReference>
<name>A0A811UVA6_CERCA</name>